<accession>A0A7C9HR88</accession>
<comment type="caution">
    <text evidence="2">The sequence shown here is derived from an EMBL/GenBank/DDBJ whole genome shotgun (WGS) entry which is preliminary data.</text>
</comment>
<dbReference type="Proteomes" id="UP000479692">
    <property type="component" value="Unassembled WGS sequence"/>
</dbReference>
<dbReference type="RefSeq" id="WP_156640676.1">
    <property type="nucleotide sequence ID" value="NZ_WOXT01000001.1"/>
</dbReference>
<keyword evidence="3" id="KW-1185">Reference proteome</keyword>
<reference evidence="2 3" key="1">
    <citation type="submission" date="2019-12" db="EMBL/GenBank/DDBJ databases">
        <authorList>
            <person name="Xu J."/>
        </authorList>
    </citation>
    <scope>NUCLEOTIDE SEQUENCE [LARGE SCALE GENOMIC DNA]</scope>
    <source>
        <strain evidence="2 3">HX-5-24</strain>
    </source>
</reference>
<keyword evidence="1" id="KW-0812">Transmembrane</keyword>
<dbReference type="EMBL" id="WOXT01000001">
    <property type="protein sequence ID" value="MUV13491.1"/>
    <property type="molecule type" value="Genomic_DNA"/>
</dbReference>
<keyword evidence="1" id="KW-0472">Membrane</keyword>
<protein>
    <submittedName>
        <fullName evidence="2">Uncharacterized protein</fullName>
    </submittedName>
</protein>
<name>A0A7C9HR88_9GAMM</name>
<keyword evidence="1" id="KW-1133">Transmembrane helix</keyword>
<feature type="transmembrane region" description="Helical" evidence="1">
    <location>
        <begin position="6"/>
        <end position="23"/>
    </location>
</feature>
<sequence>MPNSVVILIAIVWIALMVVVGTRQRRIDMARLRASFDALRFETAEGVVAGDKLLVVKEVAFEKSREGSMSLRSRMGETFWYCVGPGQSYWVAMPMRMPRKGPIEWVVHPLSEERMRAALSGDRQASAMAFGA</sequence>
<organism evidence="2 3">
    <name type="scientific">Noviluteimonas gilva</name>
    <dbReference type="NCBI Taxonomy" id="2682097"/>
    <lineage>
        <taxon>Bacteria</taxon>
        <taxon>Pseudomonadati</taxon>
        <taxon>Pseudomonadota</taxon>
        <taxon>Gammaproteobacteria</taxon>
        <taxon>Lysobacterales</taxon>
        <taxon>Lysobacteraceae</taxon>
        <taxon>Noviluteimonas</taxon>
    </lineage>
</organism>
<gene>
    <name evidence="2" type="ORF">GN331_04635</name>
</gene>
<evidence type="ECO:0000313" key="2">
    <source>
        <dbReference type="EMBL" id="MUV13491.1"/>
    </source>
</evidence>
<evidence type="ECO:0000256" key="1">
    <source>
        <dbReference type="SAM" id="Phobius"/>
    </source>
</evidence>
<proteinExistence type="predicted"/>
<evidence type="ECO:0000313" key="3">
    <source>
        <dbReference type="Proteomes" id="UP000479692"/>
    </source>
</evidence>
<dbReference type="AlphaFoldDB" id="A0A7C9HR88"/>